<protein>
    <submittedName>
        <fullName evidence="1">Uncharacterized protein</fullName>
    </submittedName>
</protein>
<evidence type="ECO:0000313" key="2">
    <source>
        <dbReference type="Proteomes" id="UP000034320"/>
    </source>
</evidence>
<reference evidence="1 2" key="1">
    <citation type="journal article" date="2015" name="Nature">
        <title>rRNA introns, odd ribosomes, and small enigmatic genomes across a large radiation of phyla.</title>
        <authorList>
            <person name="Brown C.T."/>
            <person name="Hug L.A."/>
            <person name="Thomas B.C."/>
            <person name="Sharon I."/>
            <person name="Castelle C.J."/>
            <person name="Singh A."/>
            <person name="Wilkins M.J."/>
            <person name="Williams K.H."/>
            <person name="Banfield J.F."/>
        </authorList>
    </citation>
    <scope>NUCLEOTIDE SEQUENCE [LARGE SCALE GENOMIC DNA]</scope>
</reference>
<dbReference type="EMBL" id="LCDD01000010">
    <property type="protein sequence ID" value="KKS47003.1"/>
    <property type="molecule type" value="Genomic_DNA"/>
</dbReference>
<evidence type="ECO:0000313" key="1">
    <source>
        <dbReference type="EMBL" id="KKS47003.1"/>
    </source>
</evidence>
<gene>
    <name evidence="1" type="ORF">UV09_C0010G0013</name>
</gene>
<comment type="caution">
    <text evidence="1">The sequence shown here is derived from an EMBL/GenBank/DDBJ whole genome shotgun (WGS) entry which is preliminary data.</text>
</comment>
<dbReference type="Proteomes" id="UP000034320">
    <property type="component" value="Unassembled WGS sequence"/>
</dbReference>
<name>A0A0G1CBH9_9BACT</name>
<accession>A0A0G1CBH9</accession>
<proteinExistence type="predicted"/>
<dbReference type="AlphaFoldDB" id="A0A0G1CBH9"/>
<organism evidence="1 2">
    <name type="scientific">Candidatus Gottesmanbacteria bacterium GW2011_GWA2_42_18</name>
    <dbReference type="NCBI Taxonomy" id="1618442"/>
    <lineage>
        <taxon>Bacteria</taxon>
        <taxon>Candidatus Gottesmaniibacteriota</taxon>
    </lineage>
</organism>
<sequence>MKKKRKITKLKPTIGKALKSLTTIKARGPKDLSSNIDKYLYGE</sequence>